<feature type="compositionally biased region" description="Polar residues" evidence="9">
    <location>
        <begin position="103"/>
        <end position="112"/>
    </location>
</feature>
<dbReference type="InterPro" id="IPR011009">
    <property type="entry name" value="Kinase-like_dom_sf"/>
</dbReference>
<dbReference type="Proteomes" id="UP000467840">
    <property type="component" value="Chromosome 7"/>
</dbReference>
<dbReference type="EC" id="2.7.11.1" evidence="2"/>
<dbReference type="PROSITE" id="PS00107">
    <property type="entry name" value="PROTEIN_KINASE_ATP"/>
    <property type="match status" value="1"/>
</dbReference>
<comment type="caution">
    <text evidence="11">The sequence shown here is derived from an EMBL/GenBank/DDBJ whole genome shotgun (WGS) entry which is preliminary data.</text>
</comment>
<evidence type="ECO:0000256" key="4">
    <source>
        <dbReference type="ARBA" id="ARBA00022679"/>
    </source>
</evidence>
<evidence type="ECO:0000256" key="5">
    <source>
        <dbReference type="ARBA" id="ARBA00022741"/>
    </source>
</evidence>
<dbReference type="GO" id="GO:0005524">
    <property type="term" value="F:ATP binding"/>
    <property type="evidence" value="ECO:0007669"/>
    <property type="project" value="UniProtKB-UniRule"/>
</dbReference>
<evidence type="ECO:0000313" key="12">
    <source>
        <dbReference type="Proteomes" id="UP000467840"/>
    </source>
</evidence>
<dbReference type="SUPFAM" id="SSF56112">
    <property type="entry name" value="Protein kinase-like (PK-like)"/>
    <property type="match status" value="2"/>
</dbReference>
<evidence type="ECO:0000256" key="3">
    <source>
        <dbReference type="ARBA" id="ARBA00022475"/>
    </source>
</evidence>
<keyword evidence="4" id="KW-0808">Transferase</keyword>
<evidence type="ECO:0000256" key="2">
    <source>
        <dbReference type="ARBA" id="ARBA00012513"/>
    </source>
</evidence>
<dbReference type="Gene3D" id="3.30.200.20">
    <property type="entry name" value="Phosphorylase Kinase, domain 1"/>
    <property type="match status" value="2"/>
</dbReference>
<dbReference type="AlphaFoldDB" id="A0A6A6L3L0"/>
<feature type="binding site" evidence="8">
    <location>
        <position position="174"/>
    </location>
    <ligand>
        <name>ATP</name>
        <dbReference type="ChEBI" id="CHEBI:30616"/>
    </ligand>
</feature>
<dbReference type="InterPro" id="IPR000719">
    <property type="entry name" value="Prot_kinase_dom"/>
</dbReference>
<dbReference type="InterPro" id="IPR001245">
    <property type="entry name" value="Ser-Thr/Tyr_kinase_cat_dom"/>
</dbReference>
<dbReference type="GO" id="GO:0004674">
    <property type="term" value="F:protein serine/threonine kinase activity"/>
    <property type="evidence" value="ECO:0007669"/>
    <property type="project" value="UniProtKB-EC"/>
</dbReference>
<keyword evidence="12" id="KW-1185">Reference proteome</keyword>
<proteinExistence type="predicted"/>
<dbReference type="FunFam" id="3.30.200.20:FF:000228">
    <property type="entry name" value="Serine/threonine-protein kinase BIK1"/>
    <property type="match status" value="1"/>
</dbReference>
<keyword evidence="3" id="KW-1003">Cell membrane</keyword>
<evidence type="ECO:0000313" key="11">
    <source>
        <dbReference type="EMBL" id="KAF2295931.1"/>
    </source>
</evidence>
<sequence length="235" mass="25805">MNALITSEVGEVLQCPKLKIFSLCELKAATLGFNQSNVLDQGGYGRVFNGWIDKHSSIAASSATGMLVAVKMLNQNDSHEVNPKCVGKVRNDTSNSSSKVSSATEPSTLQTKGEILQSPNLKSFGFSELKEATSNFSKDVVLGGGDFGFVCKGWIDEHSLKPVMPKTGMPVAVKRLSKKGCQGQQEWLTEIKYLGQLRHPNIVKLIGYCLEDDHRLLVYEYMSNGSLENYLHRSD</sequence>
<dbReference type="GO" id="GO:0005886">
    <property type="term" value="C:plasma membrane"/>
    <property type="evidence" value="ECO:0007669"/>
    <property type="project" value="UniProtKB-SubCell"/>
</dbReference>
<dbReference type="PROSITE" id="PS50011">
    <property type="entry name" value="PROTEIN_KINASE_DOM"/>
    <property type="match status" value="1"/>
</dbReference>
<evidence type="ECO:0000256" key="7">
    <source>
        <dbReference type="ARBA" id="ARBA00022840"/>
    </source>
</evidence>
<dbReference type="PANTHER" id="PTHR45621">
    <property type="entry name" value="OS01G0588500 PROTEIN-RELATED"/>
    <property type="match status" value="1"/>
</dbReference>
<feature type="domain" description="Protein kinase" evidence="10">
    <location>
        <begin position="136"/>
        <end position="235"/>
    </location>
</feature>
<evidence type="ECO:0000259" key="10">
    <source>
        <dbReference type="PROSITE" id="PS50011"/>
    </source>
</evidence>
<evidence type="ECO:0000256" key="9">
    <source>
        <dbReference type="SAM" id="MobiDB-lite"/>
    </source>
</evidence>
<keyword evidence="7 8" id="KW-0067">ATP-binding</keyword>
<dbReference type="Pfam" id="PF07714">
    <property type="entry name" value="PK_Tyr_Ser-Thr"/>
    <property type="match status" value="1"/>
</dbReference>
<evidence type="ECO:0000256" key="8">
    <source>
        <dbReference type="PROSITE-ProRule" id="PRU10141"/>
    </source>
</evidence>
<dbReference type="EMBL" id="JAAGAX010000013">
    <property type="protein sequence ID" value="KAF2295931.1"/>
    <property type="molecule type" value="Genomic_DNA"/>
</dbReference>
<protein>
    <recommendedName>
        <fullName evidence="2">non-specific serine/threonine protein kinase</fullName>
        <ecNumber evidence="2">2.7.11.1</ecNumber>
    </recommendedName>
</protein>
<keyword evidence="6" id="KW-0418">Kinase</keyword>
<dbReference type="InterPro" id="IPR017441">
    <property type="entry name" value="Protein_kinase_ATP_BS"/>
</dbReference>
<reference evidence="11 12" key="1">
    <citation type="journal article" date="2020" name="Mol. Plant">
        <title>The Chromosome-Based Rubber Tree Genome Provides New Insights into Spurge Genome Evolution and Rubber Biosynthesis.</title>
        <authorList>
            <person name="Liu J."/>
            <person name="Shi C."/>
            <person name="Shi C.C."/>
            <person name="Li W."/>
            <person name="Zhang Q.J."/>
            <person name="Zhang Y."/>
            <person name="Li K."/>
            <person name="Lu H.F."/>
            <person name="Shi C."/>
            <person name="Zhu S.T."/>
            <person name="Xiao Z.Y."/>
            <person name="Nan H."/>
            <person name="Yue Y."/>
            <person name="Zhu X.G."/>
            <person name="Wu Y."/>
            <person name="Hong X.N."/>
            <person name="Fan G.Y."/>
            <person name="Tong Y."/>
            <person name="Zhang D."/>
            <person name="Mao C.L."/>
            <person name="Liu Y.L."/>
            <person name="Hao S.J."/>
            <person name="Liu W.Q."/>
            <person name="Lv M.Q."/>
            <person name="Zhang H.B."/>
            <person name="Liu Y."/>
            <person name="Hu-Tang G.R."/>
            <person name="Wang J.P."/>
            <person name="Wang J.H."/>
            <person name="Sun Y.H."/>
            <person name="Ni S.B."/>
            <person name="Chen W.B."/>
            <person name="Zhang X.C."/>
            <person name="Jiao Y.N."/>
            <person name="Eichler E.E."/>
            <person name="Li G.H."/>
            <person name="Liu X."/>
            <person name="Gao L.Z."/>
        </authorList>
    </citation>
    <scope>NUCLEOTIDE SEQUENCE [LARGE SCALE GENOMIC DNA]</scope>
    <source>
        <strain evidence="12">cv. GT1</strain>
        <tissue evidence="11">Leaf</tissue>
    </source>
</reference>
<keyword evidence="3" id="KW-0472">Membrane</keyword>
<gene>
    <name evidence="11" type="ORF">GH714_035188</name>
</gene>
<accession>A0A6A6L3L0</accession>
<evidence type="ECO:0000256" key="6">
    <source>
        <dbReference type="ARBA" id="ARBA00022777"/>
    </source>
</evidence>
<dbReference type="InterPro" id="IPR050823">
    <property type="entry name" value="Plant_Ser_Thr_Prot_Kinase"/>
</dbReference>
<name>A0A6A6L3L0_HEVBR</name>
<evidence type="ECO:0000256" key="1">
    <source>
        <dbReference type="ARBA" id="ARBA00004236"/>
    </source>
</evidence>
<keyword evidence="5 8" id="KW-0547">Nucleotide-binding</keyword>
<organism evidence="11 12">
    <name type="scientific">Hevea brasiliensis</name>
    <name type="common">Para rubber tree</name>
    <name type="synonym">Siphonia brasiliensis</name>
    <dbReference type="NCBI Taxonomy" id="3981"/>
    <lineage>
        <taxon>Eukaryota</taxon>
        <taxon>Viridiplantae</taxon>
        <taxon>Streptophyta</taxon>
        <taxon>Embryophyta</taxon>
        <taxon>Tracheophyta</taxon>
        <taxon>Spermatophyta</taxon>
        <taxon>Magnoliopsida</taxon>
        <taxon>eudicotyledons</taxon>
        <taxon>Gunneridae</taxon>
        <taxon>Pentapetalae</taxon>
        <taxon>rosids</taxon>
        <taxon>fabids</taxon>
        <taxon>Malpighiales</taxon>
        <taxon>Euphorbiaceae</taxon>
        <taxon>Crotonoideae</taxon>
        <taxon>Micrandreae</taxon>
        <taxon>Hevea</taxon>
    </lineage>
</organism>
<comment type="subcellular location">
    <subcellularLocation>
        <location evidence="1">Cell membrane</location>
    </subcellularLocation>
</comment>
<feature type="region of interest" description="Disordered" evidence="9">
    <location>
        <begin position="81"/>
        <end position="112"/>
    </location>
</feature>